<dbReference type="Gene3D" id="3.80.10.10">
    <property type="entry name" value="Ribonuclease Inhibitor"/>
    <property type="match status" value="1"/>
</dbReference>
<evidence type="ECO:0000313" key="7">
    <source>
        <dbReference type="EMBL" id="RLM74042.1"/>
    </source>
</evidence>
<dbReference type="PROSITE" id="PS51450">
    <property type="entry name" value="LRR"/>
    <property type="match status" value="4"/>
</dbReference>
<dbReference type="InterPro" id="IPR003591">
    <property type="entry name" value="Leu-rich_rpt_typical-subtyp"/>
</dbReference>
<keyword evidence="1" id="KW-0433">Leucine-rich repeat</keyword>
<reference evidence="8" key="1">
    <citation type="journal article" date="2019" name="Nat. Commun.">
        <title>The genome of broomcorn millet.</title>
        <authorList>
            <person name="Zou C."/>
            <person name="Miki D."/>
            <person name="Li D."/>
            <person name="Tang Q."/>
            <person name="Xiao L."/>
            <person name="Rajput S."/>
            <person name="Deng P."/>
            <person name="Jia W."/>
            <person name="Huang R."/>
            <person name="Zhang M."/>
            <person name="Sun Y."/>
            <person name="Hu J."/>
            <person name="Fu X."/>
            <person name="Schnable P.S."/>
            <person name="Li F."/>
            <person name="Zhang H."/>
            <person name="Feng B."/>
            <person name="Zhu X."/>
            <person name="Liu R."/>
            <person name="Schnable J.C."/>
            <person name="Zhu J.-K."/>
            <person name="Zhang H."/>
        </authorList>
    </citation>
    <scope>NUCLEOTIDE SEQUENCE [LARGE SCALE GENOMIC DNA]</scope>
</reference>
<sequence>MGTAVDAAAFGSVDGVVGEVMRLHRSLPARPSLEEVEAAEALAHAADREERARLDAVSRLRRSPAVPDELFGVALEMHRALAAFQCREQKRDATRLLELDALHALFDDLIQRASQCVPSSSSSTRAAPRVTAAPAAASTSAASSSSSVAADSNTDRYSSTGTNGFSAARKVTGTGRVSMDDSYVKKAKAAVWDDGVVPASLHTLRRVVEANSMAARVDGGYGDSDEKLSLIKLASMIEVAAKKGSCDLNLQGKLTNQIEWLPDSIGKLTRLVTLDISENRILALPDAIGRLSSLAKLDLHSNRIAQLPESIGDLCNLMYLDLRGNQLASLPSSLGRLVKLEELDVSANHLTSLPESIGSLARLKKLIIETNNLDELPYTIGHCVSLVELQAGYNHLKALPEAVGKLESLEVLSVRYNSIRGLPTTMASLTKLKEVDASFNELDSIPENFCFVTSLVKLNVGNNFADLRSLPRSIGNLEMLEELDISNNQIRVLPDSFGNLQRLRVLRAEENPLQVPPRDVALKGAQAAVQYMSEHVAKRATRTQQLLFIAVHGGDMEACKHCLCTPATARRPVHDSSVPMEKRTWEPGCQLLHMIHDSSVSMPMPWRRGDWEFGYHGRASKACMARCSSMM</sequence>
<dbReference type="GO" id="GO:0005737">
    <property type="term" value="C:cytoplasm"/>
    <property type="evidence" value="ECO:0007669"/>
    <property type="project" value="TreeGrafter"/>
</dbReference>
<dbReference type="InterPro" id="IPR050216">
    <property type="entry name" value="LRR_domain-containing"/>
</dbReference>
<comment type="function">
    <text evidence="4">Leucine-rich repeat protein that likely mediates protein interactions, possibly in the context of signal transduction.</text>
</comment>
<accession>A0A3L6Q633</accession>
<dbReference type="AlphaFoldDB" id="A0A3L6Q633"/>
<comment type="caution">
    <text evidence="7">The sequence shown here is derived from an EMBL/GenBank/DDBJ whole genome shotgun (WGS) entry which is preliminary data.</text>
</comment>
<gene>
    <name evidence="7" type="ORF">C2845_PM15G18380</name>
</gene>
<dbReference type="PANTHER" id="PTHR48051">
    <property type="match status" value="1"/>
</dbReference>
<evidence type="ECO:0000259" key="6">
    <source>
        <dbReference type="Pfam" id="PF23598"/>
    </source>
</evidence>
<dbReference type="STRING" id="4540.A0A3L6Q633"/>
<protein>
    <recommendedName>
        <fullName evidence="6">Disease resistance R13L4/SHOC-2-like LRR domain-containing protein</fullName>
    </recommendedName>
</protein>
<dbReference type="InterPro" id="IPR001611">
    <property type="entry name" value="Leu-rich_rpt"/>
</dbReference>
<evidence type="ECO:0000256" key="1">
    <source>
        <dbReference type="ARBA" id="ARBA00022614"/>
    </source>
</evidence>
<dbReference type="FunFam" id="3.80.10.10:FF:000405">
    <property type="entry name" value="Plant intracellular Ras-group-related LRR protein 4"/>
    <property type="match status" value="1"/>
</dbReference>
<feature type="region of interest" description="Disordered" evidence="5">
    <location>
        <begin position="135"/>
        <end position="165"/>
    </location>
</feature>
<dbReference type="InterPro" id="IPR032675">
    <property type="entry name" value="LRR_dom_sf"/>
</dbReference>
<name>A0A3L6Q633_PANMI</name>
<evidence type="ECO:0000256" key="2">
    <source>
        <dbReference type="ARBA" id="ARBA00022737"/>
    </source>
</evidence>
<dbReference type="Proteomes" id="UP000275267">
    <property type="component" value="Unassembled WGS sequence"/>
</dbReference>
<dbReference type="OrthoDB" id="1668230at2759"/>
<evidence type="ECO:0000256" key="3">
    <source>
        <dbReference type="ARBA" id="ARBA00023786"/>
    </source>
</evidence>
<organism evidence="7 8">
    <name type="scientific">Panicum miliaceum</name>
    <name type="common">Proso millet</name>
    <name type="synonym">Broomcorn millet</name>
    <dbReference type="NCBI Taxonomy" id="4540"/>
    <lineage>
        <taxon>Eukaryota</taxon>
        <taxon>Viridiplantae</taxon>
        <taxon>Streptophyta</taxon>
        <taxon>Embryophyta</taxon>
        <taxon>Tracheophyta</taxon>
        <taxon>Spermatophyta</taxon>
        <taxon>Magnoliopsida</taxon>
        <taxon>Liliopsida</taxon>
        <taxon>Poales</taxon>
        <taxon>Poaceae</taxon>
        <taxon>PACMAD clade</taxon>
        <taxon>Panicoideae</taxon>
        <taxon>Panicodae</taxon>
        <taxon>Paniceae</taxon>
        <taxon>Panicinae</taxon>
        <taxon>Panicum</taxon>
        <taxon>Panicum sect. Panicum</taxon>
    </lineage>
</organism>
<dbReference type="Pfam" id="PF13855">
    <property type="entry name" value="LRR_8"/>
    <property type="match status" value="1"/>
</dbReference>
<keyword evidence="2" id="KW-0677">Repeat</keyword>
<dbReference type="SMART" id="SM00364">
    <property type="entry name" value="LRR_BAC"/>
    <property type="match status" value="10"/>
</dbReference>
<dbReference type="PANTHER" id="PTHR48051:SF54">
    <property type="entry name" value="LEUCINE-RICH REPEAT-CONTAINING PROTEIN"/>
    <property type="match status" value="1"/>
</dbReference>
<evidence type="ECO:0000313" key="8">
    <source>
        <dbReference type="Proteomes" id="UP000275267"/>
    </source>
</evidence>
<feature type="compositionally biased region" description="Polar residues" evidence="5">
    <location>
        <begin position="151"/>
        <end position="165"/>
    </location>
</feature>
<feature type="compositionally biased region" description="Low complexity" evidence="5">
    <location>
        <begin position="135"/>
        <end position="150"/>
    </location>
</feature>
<dbReference type="InterPro" id="IPR055414">
    <property type="entry name" value="LRR_R13L4/SHOC2-like"/>
</dbReference>
<evidence type="ECO:0000256" key="4">
    <source>
        <dbReference type="ARBA" id="ARBA00037519"/>
    </source>
</evidence>
<keyword evidence="8" id="KW-1185">Reference proteome</keyword>
<dbReference type="SMART" id="SM00369">
    <property type="entry name" value="LRR_TYP"/>
    <property type="match status" value="8"/>
</dbReference>
<evidence type="ECO:0000256" key="5">
    <source>
        <dbReference type="SAM" id="MobiDB-lite"/>
    </source>
</evidence>
<dbReference type="EMBL" id="PQIB02000013">
    <property type="protein sequence ID" value="RLM74042.1"/>
    <property type="molecule type" value="Genomic_DNA"/>
</dbReference>
<proteinExistence type="inferred from homology"/>
<comment type="similarity">
    <text evidence="3">Belongs to the SHOC2 family.</text>
</comment>
<feature type="domain" description="Disease resistance R13L4/SHOC-2-like LRR" evidence="6">
    <location>
        <begin position="309"/>
        <end position="390"/>
    </location>
</feature>
<dbReference type="SUPFAM" id="SSF52058">
    <property type="entry name" value="L domain-like"/>
    <property type="match status" value="1"/>
</dbReference>
<dbReference type="GO" id="GO:0009416">
    <property type="term" value="P:response to light stimulus"/>
    <property type="evidence" value="ECO:0007669"/>
    <property type="project" value="UniProtKB-ARBA"/>
</dbReference>
<dbReference type="Pfam" id="PF23598">
    <property type="entry name" value="LRR_14"/>
    <property type="match status" value="1"/>
</dbReference>